<evidence type="ECO:0000313" key="3">
    <source>
        <dbReference type="Proteomes" id="UP000242877"/>
    </source>
</evidence>
<dbReference type="InterPro" id="IPR042935">
    <property type="entry name" value="Tad1"/>
</dbReference>
<organism evidence="2 3">
    <name type="scientific">Ascosphaera apis ARSEF 7405</name>
    <dbReference type="NCBI Taxonomy" id="392613"/>
    <lineage>
        <taxon>Eukaryota</taxon>
        <taxon>Fungi</taxon>
        <taxon>Dikarya</taxon>
        <taxon>Ascomycota</taxon>
        <taxon>Pezizomycotina</taxon>
        <taxon>Eurotiomycetes</taxon>
        <taxon>Eurotiomycetidae</taxon>
        <taxon>Onygenales</taxon>
        <taxon>Ascosphaeraceae</taxon>
        <taxon>Ascosphaera</taxon>
    </lineage>
</organism>
<dbReference type="GO" id="GO:0003723">
    <property type="term" value="F:RNA binding"/>
    <property type="evidence" value="ECO:0007669"/>
    <property type="project" value="InterPro"/>
</dbReference>
<proteinExistence type="predicted"/>
<dbReference type="OrthoDB" id="10268011at2759"/>
<dbReference type="AlphaFoldDB" id="A0A167WAM6"/>
<gene>
    <name evidence="2" type="ORF">AAP_04927</name>
</gene>
<accession>A0A167WAM6</accession>
<name>A0A167WAM6_9EURO</name>
<dbReference type="InterPro" id="IPR002466">
    <property type="entry name" value="A_deamin"/>
</dbReference>
<dbReference type="PANTHER" id="PTHR47803">
    <property type="entry name" value="TRNA-SPECIFIC ADENOSINE DEAMINASE 1"/>
    <property type="match status" value="1"/>
</dbReference>
<protein>
    <submittedName>
        <fullName evidence="2">Adenosine deaminase/editase</fullName>
    </submittedName>
</protein>
<dbReference type="VEuPathDB" id="FungiDB:AAP_04927"/>
<feature type="domain" description="A to I editase" evidence="1">
    <location>
        <begin position="63"/>
        <end position="415"/>
    </location>
</feature>
<dbReference type="GO" id="GO:0002100">
    <property type="term" value="P:tRNA wobble adenosine to inosine editing"/>
    <property type="evidence" value="ECO:0007669"/>
    <property type="project" value="InterPro"/>
</dbReference>
<keyword evidence="3" id="KW-1185">Reference proteome</keyword>
<evidence type="ECO:0000259" key="1">
    <source>
        <dbReference type="PROSITE" id="PS50141"/>
    </source>
</evidence>
<dbReference type="SMART" id="SM00552">
    <property type="entry name" value="ADEAMc"/>
    <property type="match status" value="1"/>
</dbReference>
<dbReference type="EMBL" id="AZGZ01000025">
    <property type="protein sequence ID" value="KZZ88604.1"/>
    <property type="molecule type" value="Genomic_DNA"/>
</dbReference>
<dbReference type="PROSITE" id="PS50141">
    <property type="entry name" value="A_DEAMIN_EDITASE"/>
    <property type="match status" value="1"/>
</dbReference>
<dbReference type="PANTHER" id="PTHR47803:SF1">
    <property type="entry name" value="TRNA-SPECIFIC ADENOSINE DEAMINASE 1"/>
    <property type="match status" value="1"/>
</dbReference>
<sequence>MSGTRQTSLEFRISSKVHAKFDALPPNCKPRVHPNGIREWIPLSAVVLVANEDTQDEEVTVVSIATGAKCLSMSQLDKCNGLVLHDSHAEILALRGFNYWLLKECKVALSKESILDDGKSTSPTASKFLEYCSFRKTSYRLDLPIFQLSSNISIYMYGTCAPCGDASMELTMAAQEDATPWDRAENRSDCSTGTPSLLDGRGYFSHLGVVRRKPSRADAEPTLSKSCSDKLAMKQVTSALSAITSVLVKPTANAYIKGLILPENEVSDTACARAFGDGETGRLRQLKDSSWTVGSLECAFRPFTVFKLPDEQAEALWQYGKPKDRSVKTKIGNVSVSWIAGPSNGEDRKETREVIINGVKQGSHISSPNPKKGSVLCRAKMWNTLEEIVNDLSTHCNTSSAVPYCFAKGTYKELKGGTLTIPSCAARRMALTAGRTTLSNWVENRGDADWGLTVLNDNKVAKRAPVACQDQSPKSI</sequence>
<evidence type="ECO:0000313" key="2">
    <source>
        <dbReference type="EMBL" id="KZZ88604.1"/>
    </source>
</evidence>
<dbReference type="Proteomes" id="UP000242877">
    <property type="component" value="Unassembled WGS sequence"/>
</dbReference>
<comment type="caution">
    <text evidence="2">The sequence shown here is derived from an EMBL/GenBank/DDBJ whole genome shotgun (WGS) entry which is preliminary data.</text>
</comment>
<dbReference type="Pfam" id="PF02137">
    <property type="entry name" value="A_deamin"/>
    <property type="match status" value="1"/>
</dbReference>
<dbReference type="GO" id="GO:0043829">
    <property type="term" value="F:tRNA-specific adenosine-37 deaminase activity"/>
    <property type="evidence" value="ECO:0007669"/>
    <property type="project" value="TreeGrafter"/>
</dbReference>
<reference evidence="2 3" key="1">
    <citation type="journal article" date="2016" name="Genome Biol. Evol.">
        <title>Divergent and convergent evolution of fungal pathogenicity.</title>
        <authorList>
            <person name="Shang Y."/>
            <person name="Xiao G."/>
            <person name="Zheng P."/>
            <person name="Cen K."/>
            <person name="Zhan S."/>
            <person name="Wang C."/>
        </authorList>
    </citation>
    <scope>NUCLEOTIDE SEQUENCE [LARGE SCALE GENOMIC DNA]</scope>
    <source>
        <strain evidence="2 3">ARSEF 7405</strain>
    </source>
</reference>